<dbReference type="HOGENOM" id="CLU_1681853_0_0_1"/>
<sequence>LHHLPFKLVNPDDVTQTDIDSVVDFIQEDVICTNCNCTTLSLGLVDTTDTVELLKLYNLRVTCKHRKVVARINRCTLVGLGLELLQELVITNATGEVNRFEVPRRCIPNLYTETNRSDLVYRITGDLDVCGAETMSNSTHIDYTYTIRTLPNYRISG</sequence>
<evidence type="ECO:0000313" key="2">
    <source>
        <dbReference type="Proteomes" id="UP000007875"/>
    </source>
</evidence>
<reference evidence="2" key="1">
    <citation type="submission" date="2003-08" db="EMBL/GenBank/DDBJ databases">
        <authorList>
            <person name="Birren B."/>
            <person name="Nusbaum C."/>
            <person name="Abebe A."/>
            <person name="Abouelleil A."/>
            <person name="Adekoya E."/>
            <person name="Ait-zahra M."/>
            <person name="Allen N."/>
            <person name="Allen T."/>
            <person name="An P."/>
            <person name="Anderson M."/>
            <person name="Anderson S."/>
            <person name="Arachchi H."/>
            <person name="Armbruster J."/>
            <person name="Bachantsang P."/>
            <person name="Baldwin J."/>
            <person name="Barry A."/>
            <person name="Bayul T."/>
            <person name="Blitshsteyn B."/>
            <person name="Bloom T."/>
            <person name="Blye J."/>
            <person name="Boguslavskiy L."/>
            <person name="Borowsky M."/>
            <person name="Boukhgalter B."/>
            <person name="Brunache A."/>
            <person name="Butler J."/>
            <person name="Calixte N."/>
            <person name="Calvo S."/>
            <person name="Camarata J."/>
            <person name="Campo K."/>
            <person name="Chang J."/>
            <person name="Cheshatsang Y."/>
            <person name="Citroen M."/>
            <person name="Collymore A."/>
            <person name="Considine T."/>
            <person name="Cook A."/>
            <person name="Cooke P."/>
            <person name="Corum B."/>
            <person name="Cuomo C."/>
            <person name="David R."/>
            <person name="Dawoe T."/>
            <person name="Degray S."/>
            <person name="Dodge S."/>
            <person name="Dooley K."/>
            <person name="Dorje P."/>
            <person name="Dorjee K."/>
            <person name="Dorris L."/>
            <person name="Duffey N."/>
            <person name="Dupes A."/>
            <person name="Elkins T."/>
            <person name="Engels R."/>
            <person name="Erickson J."/>
            <person name="Farina A."/>
            <person name="Faro S."/>
            <person name="Ferreira P."/>
            <person name="Fischer H."/>
            <person name="Fitzgerald M."/>
            <person name="Foley K."/>
            <person name="Gage D."/>
            <person name="Galagan J."/>
            <person name="Gearin G."/>
            <person name="Gnerre S."/>
            <person name="Gnirke A."/>
            <person name="Goyette A."/>
            <person name="Graham J."/>
            <person name="Grandbois E."/>
            <person name="Gyaltsen K."/>
            <person name="Hafez N."/>
            <person name="Hagopian D."/>
            <person name="Hagos B."/>
            <person name="Hall J."/>
            <person name="Hatcher B."/>
            <person name="Heller A."/>
            <person name="Higgins H."/>
            <person name="Honan T."/>
            <person name="Horn A."/>
            <person name="Houde N."/>
            <person name="Hughes L."/>
            <person name="Hulme W."/>
            <person name="Husby E."/>
            <person name="Iliev I."/>
            <person name="Jaffe D."/>
            <person name="Jones C."/>
            <person name="Kamal M."/>
            <person name="Kamat A."/>
            <person name="Kamvysselis M."/>
            <person name="Karlsson E."/>
            <person name="Kells C."/>
            <person name="Kieu A."/>
            <person name="Kisner P."/>
            <person name="Kodira C."/>
            <person name="Kulbokas E."/>
            <person name="Labutti K."/>
            <person name="Lama D."/>
            <person name="Landers T."/>
            <person name="Leger J."/>
            <person name="Levine S."/>
            <person name="Lewis D."/>
            <person name="Lewis T."/>
            <person name="Lindblad-toh K."/>
            <person name="Liu X."/>
            <person name="Lokyitsang T."/>
            <person name="Lokyitsang Y."/>
            <person name="Lucien O."/>
            <person name="Lui A."/>
            <person name="Ma L.J."/>
            <person name="Mabbitt R."/>
            <person name="Macdonald J."/>
            <person name="Maclean C."/>
            <person name="Major J."/>
            <person name="Manning J."/>
            <person name="Marabella R."/>
            <person name="Maru K."/>
            <person name="Matthews C."/>
            <person name="Mauceli E."/>
            <person name="Mccarthy M."/>
            <person name="Mcdonough S."/>
            <person name="Mcghee T."/>
            <person name="Meldrim J."/>
            <person name="Meneus L."/>
            <person name="Mesirov J."/>
            <person name="Mihalev A."/>
            <person name="Mihova T."/>
            <person name="Mikkelsen T."/>
            <person name="Mlenga V."/>
            <person name="Moru K."/>
            <person name="Mozes J."/>
            <person name="Mulrain L."/>
            <person name="Munson G."/>
            <person name="Naylor J."/>
            <person name="Newes C."/>
            <person name="Nguyen C."/>
            <person name="Nguyen N."/>
            <person name="Nguyen T."/>
            <person name="Nicol R."/>
            <person name="Nielsen C."/>
            <person name="Nizzari M."/>
            <person name="Norbu C."/>
            <person name="Norbu N."/>
            <person name="O'donnell P."/>
            <person name="Okoawo O."/>
            <person name="O'leary S."/>
            <person name="Omotosho B."/>
            <person name="O'neill K."/>
            <person name="Osman S."/>
            <person name="Parker S."/>
            <person name="Perrin D."/>
            <person name="Phunkhang P."/>
            <person name="Piqani B."/>
            <person name="Purcell S."/>
            <person name="Rachupka T."/>
            <person name="Ramasamy U."/>
            <person name="Rameau R."/>
            <person name="Ray V."/>
            <person name="Raymond C."/>
            <person name="Retta R."/>
            <person name="Richardson S."/>
            <person name="Rise C."/>
            <person name="Rodriguez J."/>
            <person name="Rogers J."/>
            <person name="Rogov P."/>
            <person name="Rutman M."/>
            <person name="Schupbach R."/>
            <person name="Seaman C."/>
            <person name="Settipalli S."/>
            <person name="Sharpe T."/>
            <person name="Sheridan J."/>
            <person name="Sherpa N."/>
            <person name="Shi J."/>
            <person name="Smirnov S."/>
            <person name="Smith C."/>
            <person name="Sougnez C."/>
            <person name="Spencer B."/>
            <person name="Stalker J."/>
            <person name="Stange-thomann N."/>
            <person name="Stavropoulos S."/>
            <person name="Stetson K."/>
            <person name="Stone C."/>
            <person name="Stone S."/>
            <person name="Stubbs M."/>
            <person name="Talamas J."/>
            <person name="Tchuinga P."/>
            <person name="Tenzing P."/>
            <person name="Tesfaye S."/>
            <person name="Theodore J."/>
            <person name="Thoulutsang Y."/>
            <person name="Topham K."/>
            <person name="Towey S."/>
            <person name="Tsamla T."/>
            <person name="Tsomo N."/>
            <person name="Vallee D."/>
            <person name="Vassiliev H."/>
            <person name="Venkataraman V."/>
            <person name="Vinson J."/>
            <person name="Vo A."/>
            <person name="Wade C."/>
            <person name="Wang S."/>
            <person name="Wangchuk T."/>
            <person name="Wangdi T."/>
            <person name="Whittaker C."/>
            <person name="Wilkinson J."/>
            <person name="Wu Y."/>
            <person name="Wyman D."/>
            <person name="Yadav S."/>
            <person name="Yang S."/>
            <person name="Yang X."/>
            <person name="Yeager S."/>
            <person name="Yee E."/>
            <person name="Young G."/>
            <person name="Zainoun J."/>
            <person name="Zembeck L."/>
            <person name="Zimmer A."/>
            <person name="Zody M."/>
            <person name="Lander E."/>
        </authorList>
    </citation>
    <scope>NUCLEOTIDE SEQUENCE [LARGE SCALE GENOMIC DNA]</scope>
</reference>
<reference evidence="1" key="3">
    <citation type="submission" date="2025-09" db="UniProtKB">
        <authorList>
            <consortium name="Ensembl"/>
        </authorList>
    </citation>
    <scope>IDENTIFICATION</scope>
</reference>
<dbReference type="Proteomes" id="UP000007875">
    <property type="component" value="Unassembled WGS sequence"/>
</dbReference>
<keyword evidence="2" id="KW-1185">Reference proteome</keyword>
<dbReference type="Ensembl" id="ENSCSAVT00000004259.1">
    <property type="protein sequence ID" value="ENSCSAVP00000004196.1"/>
    <property type="gene ID" value="ENSCSAVG00000002473.1"/>
</dbReference>
<accession>H2YFU8</accession>
<dbReference type="AlphaFoldDB" id="H2YFU8"/>
<protein>
    <submittedName>
        <fullName evidence="1">Uncharacterized protein</fullName>
    </submittedName>
</protein>
<organism evidence="1 2">
    <name type="scientific">Ciona savignyi</name>
    <name type="common">Pacific transparent sea squirt</name>
    <dbReference type="NCBI Taxonomy" id="51511"/>
    <lineage>
        <taxon>Eukaryota</taxon>
        <taxon>Metazoa</taxon>
        <taxon>Chordata</taxon>
        <taxon>Tunicata</taxon>
        <taxon>Ascidiacea</taxon>
        <taxon>Phlebobranchia</taxon>
        <taxon>Cionidae</taxon>
        <taxon>Ciona</taxon>
    </lineage>
</organism>
<reference evidence="1" key="2">
    <citation type="submission" date="2025-08" db="UniProtKB">
        <authorList>
            <consortium name="Ensembl"/>
        </authorList>
    </citation>
    <scope>IDENTIFICATION</scope>
</reference>
<evidence type="ECO:0000313" key="1">
    <source>
        <dbReference type="Ensembl" id="ENSCSAVP00000004196.1"/>
    </source>
</evidence>
<dbReference type="InParanoid" id="H2YFU8"/>
<name>H2YFU8_CIOSA</name>
<proteinExistence type="predicted"/>